<dbReference type="Proteomes" id="UP001237207">
    <property type="component" value="Unassembled WGS sequence"/>
</dbReference>
<dbReference type="AlphaFoldDB" id="A0AAJ1SX33"/>
<dbReference type="RefSeq" id="WP_307256193.1">
    <property type="nucleotide sequence ID" value="NZ_JAUSUC010000004.1"/>
</dbReference>
<reference evidence="1" key="1">
    <citation type="submission" date="2023-07" db="EMBL/GenBank/DDBJ databases">
        <title>Genomic Encyclopedia of Type Strains, Phase IV (KMG-IV): sequencing the most valuable type-strain genomes for metagenomic binning, comparative biology and taxonomic classification.</title>
        <authorList>
            <person name="Goeker M."/>
        </authorList>
    </citation>
    <scope>NUCLEOTIDE SEQUENCE</scope>
    <source>
        <strain evidence="1">DSM 23947</strain>
    </source>
</reference>
<keyword evidence="2" id="KW-1185">Reference proteome</keyword>
<protein>
    <submittedName>
        <fullName evidence="1">Uncharacterized protein</fullName>
    </submittedName>
</protein>
<sequence length="72" mass="8670">MDCRIINGSIVFNVNTFLLRGIRKIHVVVKRIILKVNNFHRTSYYNLRAIIVYISHKKVTNDHHFRFEMKEV</sequence>
<name>A0AAJ1SX33_9BACI</name>
<comment type="caution">
    <text evidence="1">The sequence shown here is derived from an EMBL/GenBank/DDBJ whole genome shotgun (WGS) entry which is preliminary data.</text>
</comment>
<evidence type="ECO:0000313" key="2">
    <source>
        <dbReference type="Proteomes" id="UP001237207"/>
    </source>
</evidence>
<organism evidence="1 2">
    <name type="scientific">Oikeobacillus pervagus</name>
    <dbReference type="NCBI Taxonomy" id="1325931"/>
    <lineage>
        <taxon>Bacteria</taxon>
        <taxon>Bacillati</taxon>
        <taxon>Bacillota</taxon>
        <taxon>Bacilli</taxon>
        <taxon>Bacillales</taxon>
        <taxon>Bacillaceae</taxon>
        <taxon>Oikeobacillus</taxon>
    </lineage>
</organism>
<accession>A0AAJ1SX33</accession>
<evidence type="ECO:0000313" key="1">
    <source>
        <dbReference type="EMBL" id="MDQ0214204.1"/>
    </source>
</evidence>
<dbReference type="EMBL" id="JAUSUC010000004">
    <property type="protein sequence ID" value="MDQ0214204.1"/>
    <property type="molecule type" value="Genomic_DNA"/>
</dbReference>
<gene>
    <name evidence="1" type="ORF">J2S13_000600</name>
</gene>
<proteinExistence type="predicted"/>